<gene>
    <name evidence="11" type="ORF">I5731_17140</name>
</gene>
<dbReference type="GO" id="GO:0005886">
    <property type="term" value="C:plasma membrane"/>
    <property type="evidence" value="ECO:0007669"/>
    <property type="project" value="UniProtKB-SubCell"/>
</dbReference>
<feature type="transmembrane region" description="Helical" evidence="9">
    <location>
        <begin position="91"/>
        <end position="114"/>
    </location>
</feature>
<evidence type="ECO:0000256" key="4">
    <source>
        <dbReference type="ARBA" id="ARBA00022519"/>
    </source>
</evidence>
<evidence type="ECO:0000313" key="12">
    <source>
        <dbReference type="Proteomes" id="UP000631694"/>
    </source>
</evidence>
<keyword evidence="6 9" id="KW-1133">Transmembrane helix</keyword>
<accession>A0A931I3G6</accession>
<keyword evidence="12" id="KW-1185">Reference proteome</keyword>
<dbReference type="GO" id="GO:0022857">
    <property type="term" value="F:transmembrane transporter activity"/>
    <property type="evidence" value="ECO:0007669"/>
    <property type="project" value="UniProtKB-UniRule"/>
</dbReference>
<evidence type="ECO:0000256" key="1">
    <source>
        <dbReference type="ARBA" id="ARBA00004429"/>
    </source>
</evidence>
<protein>
    <recommendedName>
        <fullName evidence="9">TRAP transporter small permease protein</fullName>
    </recommendedName>
</protein>
<keyword evidence="2 9" id="KW-0813">Transport</keyword>
<dbReference type="EMBL" id="JADZLT010000055">
    <property type="protein sequence ID" value="MBH0239550.1"/>
    <property type="molecule type" value="Genomic_DNA"/>
</dbReference>
<keyword evidence="3" id="KW-1003">Cell membrane</keyword>
<keyword evidence="4 9" id="KW-0997">Cell inner membrane</keyword>
<feature type="domain" description="Tripartite ATP-independent periplasmic transporters DctQ component" evidence="10">
    <location>
        <begin position="31"/>
        <end position="161"/>
    </location>
</feature>
<name>A0A931I3G6_9HYPH</name>
<comment type="caution">
    <text evidence="11">The sequence shown here is derived from an EMBL/GenBank/DDBJ whole genome shotgun (WGS) entry which is preliminary data.</text>
</comment>
<dbReference type="Proteomes" id="UP000631694">
    <property type="component" value="Unassembled WGS sequence"/>
</dbReference>
<comment type="function">
    <text evidence="9">Part of the tripartite ATP-independent periplasmic (TRAP) transport system.</text>
</comment>
<comment type="similarity">
    <text evidence="8 9">Belongs to the TRAP transporter small permease family.</text>
</comment>
<dbReference type="InterPro" id="IPR055348">
    <property type="entry name" value="DctQ"/>
</dbReference>
<comment type="subcellular location">
    <subcellularLocation>
        <location evidence="1 9">Cell inner membrane</location>
        <topology evidence="1 9">Multi-pass membrane protein</topology>
    </subcellularLocation>
</comment>
<comment type="subunit">
    <text evidence="9">The complex comprises the extracytoplasmic solute receptor protein and the two transmembrane proteins.</text>
</comment>
<evidence type="ECO:0000256" key="3">
    <source>
        <dbReference type="ARBA" id="ARBA00022475"/>
    </source>
</evidence>
<evidence type="ECO:0000256" key="5">
    <source>
        <dbReference type="ARBA" id="ARBA00022692"/>
    </source>
</evidence>
<evidence type="ECO:0000313" key="11">
    <source>
        <dbReference type="EMBL" id="MBH0239550.1"/>
    </source>
</evidence>
<organism evidence="11 12">
    <name type="scientific">Methylobrevis albus</name>
    <dbReference type="NCBI Taxonomy" id="2793297"/>
    <lineage>
        <taxon>Bacteria</taxon>
        <taxon>Pseudomonadati</taxon>
        <taxon>Pseudomonadota</taxon>
        <taxon>Alphaproteobacteria</taxon>
        <taxon>Hyphomicrobiales</taxon>
        <taxon>Pleomorphomonadaceae</taxon>
        <taxon>Methylobrevis</taxon>
    </lineage>
</organism>
<evidence type="ECO:0000256" key="8">
    <source>
        <dbReference type="ARBA" id="ARBA00038436"/>
    </source>
</evidence>
<feature type="transmembrane region" description="Helical" evidence="9">
    <location>
        <begin position="134"/>
        <end position="151"/>
    </location>
</feature>
<evidence type="ECO:0000256" key="7">
    <source>
        <dbReference type="ARBA" id="ARBA00023136"/>
    </source>
</evidence>
<keyword evidence="5 9" id="KW-0812">Transmembrane</keyword>
<dbReference type="PANTHER" id="PTHR35011:SF4">
    <property type="entry name" value="SLL1102 PROTEIN"/>
    <property type="match status" value="1"/>
</dbReference>
<evidence type="ECO:0000256" key="6">
    <source>
        <dbReference type="ARBA" id="ARBA00022989"/>
    </source>
</evidence>
<sequence length="180" mass="19860">MAALLHFCRAIDGLNTFVGKAVSWLVLVAVLVSAGNATMRKVFSISSNAWLELQWYLFSAVFLLAAAYTLLRGEHVKIDLIYGRLQRRTQVWIEILGTLFFLFPFVGITVYLTVPTAVNRYISNEVSSNAGGLIMWPVWALIPIGFILLGLQGVSELVKRIAFLRGEGPDPAAEYGATSH</sequence>
<proteinExistence type="inferred from homology"/>
<dbReference type="Pfam" id="PF04290">
    <property type="entry name" value="DctQ"/>
    <property type="match status" value="1"/>
</dbReference>
<feature type="transmembrane region" description="Helical" evidence="9">
    <location>
        <begin position="12"/>
        <end position="33"/>
    </location>
</feature>
<evidence type="ECO:0000259" key="10">
    <source>
        <dbReference type="Pfam" id="PF04290"/>
    </source>
</evidence>
<evidence type="ECO:0000256" key="9">
    <source>
        <dbReference type="RuleBase" id="RU369079"/>
    </source>
</evidence>
<evidence type="ECO:0000256" key="2">
    <source>
        <dbReference type="ARBA" id="ARBA00022448"/>
    </source>
</evidence>
<reference evidence="11" key="1">
    <citation type="submission" date="2020-12" db="EMBL/GenBank/DDBJ databases">
        <title>Methylobrevis albus sp. nov., isolated from fresh water lack sediment.</title>
        <authorList>
            <person name="Zou Q."/>
        </authorList>
    </citation>
    <scope>NUCLEOTIDE SEQUENCE</scope>
    <source>
        <strain evidence="11">L22</strain>
    </source>
</reference>
<dbReference type="InterPro" id="IPR007387">
    <property type="entry name" value="TRAP_DctQ"/>
</dbReference>
<dbReference type="RefSeq" id="WP_197312636.1">
    <property type="nucleotide sequence ID" value="NZ_JADZLT010000055.1"/>
</dbReference>
<dbReference type="AlphaFoldDB" id="A0A931I3G6"/>
<keyword evidence="7 9" id="KW-0472">Membrane</keyword>
<feature type="transmembrane region" description="Helical" evidence="9">
    <location>
        <begin position="53"/>
        <end position="71"/>
    </location>
</feature>
<dbReference type="PANTHER" id="PTHR35011">
    <property type="entry name" value="2,3-DIKETO-L-GULONATE TRAP TRANSPORTER SMALL PERMEASE PROTEIN YIAM"/>
    <property type="match status" value="1"/>
</dbReference>